<keyword evidence="3" id="KW-1185">Reference proteome</keyword>
<evidence type="ECO:0000313" key="3">
    <source>
        <dbReference type="Proteomes" id="UP001049176"/>
    </source>
</evidence>
<organism evidence="2 3">
    <name type="scientific">Marasmius oreades</name>
    <name type="common">fairy-ring Marasmius</name>
    <dbReference type="NCBI Taxonomy" id="181124"/>
    <lineage>
        <taxon>Eukaryota</taxon>
        <taxon>Fungi</taxon>
        <taxon>Dikarya</taxon>
        <taxon>Basidiomycota</taxon>
        <taxon>Agaricomycotina</taxon>
        <taxon>Agaricomycetes</taxon>
        <taxon>Agaricomycetidae</taxon>
        <taxon>Agaricales</taxon>
        <taxon>Marasmiineae</taxon>
        <taxon>Marasmiaceae</taxon>
        <taxon>Marasmius</taxon>
    </lineage>
</organism>
<feature type="compositionally biased region" description="Polar residues" evidence="1">
    <location>
        <begin position="22"/>
        <end position="45"/>
    </location>
</feature>
<dbReference type="GeneID" id="66076316"/>
<dbReference type="AlphaFoldDB" id="A0A9P7S1H2"/>
<reference evidence="2" key="1">
    <citation type="journal article" date="2021" name="Genome Biol. Evol.">
        <title>The assembled and annotated genome of the fairy-ring fungus Marasmius oreades.</title>
        <authorList>
            <person name="Hiltunen M."/>
            <person name="Ament-Velasquez S.L."/>
            <person name="Johannesson H."/>
        </authorList>
    </citation>
    <scope>NUCLEOTIDE SEQUENCE</scope>
    <source>
        <strain evidence="2">03SP1</strain>
    </source>
</reference>
<comment type="caution">
    <text evidence="2">The sequence shown here is derived from an EMBL/GenBank/DDBJ whole genome shotgun (WGS) entry which is preliminary data.</text>
</comment>
<proteinExistence type="predicted"/>
<dbReference type="EMBL" id="CM032184">
    <property type="protein sequence ID" value="KAG7093570.1"/>
    <property type="molecule type" value="Genomic_DNA"/>
</dbReference>
<dbReference type="OrthoDB" id="2945321at2759"/>
<protein>
    <submittedName>
        <fullName evidence="2">Uncharacterized protein</fullName>
    </submittedName>
</protein>
<dbReference type="KEGG" id="more:E1B28_007240"/>
<evidence type="ECO:0000313" key="2">
    <source>
        <dbReference type="EMBL" id="KAG7093570.1"/>
    </source>
</evidence>
<dbReference type="Proteomes" id="UP001049176">
    <property type="component" value="Chromosome 4"/>
</dbReference>
<feature type="region of interest" description="Disordered" evidence="1">
    <location>
        <begin position="1"/>
        <end position="48"/>
    </location>
</feature>
<accession>A0A9P7S1H2</accession>
<sequence>MSQPLMLRNNSSAVLASDMKSSRVNQADSRSPPLSSVENLNNGNRQYPPEIVQGRETLQRIVQAFSTRISGE</sequence>
<dbReference type="RefSeq" id="XP_043010040.1">
    <property type="nucleotide sequence ID" value="XM_043151958.1"/>
</dbReference>
<evidence type="ECO:0000256" key="1">
    <source>
        <dbReference type="SAM" id="MobiDB-lite"/>
    </source>
</evidence>
<feature type="compositionally biased region" description="Polar residues" evidence="1">
    <location>
        <begin position="1"/>
        <end position="14"/>
    </location>
</feature>
<name>A0A9P7S1H2_9AGAR</name>
<gene>
    <name evidence="2" type="ORF">E1B28_007240</name>
</gene>